<evidence type="ECO:0000313" key="3">
    <source>
        <dbReference type="Proteomes" id="UP000054686"/>
    </source>
</evidence>
<dbReference type="AlphaFoldDB" id="A0A0V8RZF5"/>
<dbReference type="InterPro" id="IPR011335">
    <property type="entry name" value="Restrct_endonuc-II-like"/>
</dbReference>
<evidence type="ECO:0000313" key="2">
    <source>
        <dbReference type="EMBL" id="KSW13400.1"/>
    </source>
</evidence>
<gene>
    <name evidence="2" type="ORF">APY09_03390</name>
</gene>
<name>A0A0V8RZF5_9ACTO</name>
<comment type="caution">
    <text evidence="2">The sequence shown here is derived from an EMBL/GenBank/DDBJ whole genome shotgun (WGS) entry which is preliminary data.</text>
</comment>
<dbReference type="EMBL" id="LLVT01000001">
    <property type="protein sequence ID" value="KSW13400.1"/>
    <property type="molecule type" value="Genomic_DNA"/>
</dbReference>
<protein>
    <recommendedName>
        <fullName evidence="1">DUF559 domain-containing protein</fullName>
    </recommendedName>
</protein>
<proteinExistence type="predicted"/>
<dbReference type="Pfam" id="PF04480">
    <property type="entry name" value="DUF559"/>
    <property type="match status" value="1"/>
</dbReference>
<reference evidence="2 3" key="1">
    <citation type="submission" date="2015-10" db="EMBL/GenBank/DDBJ databases">
        <title>Draft Genome of Actinomyces odontolyticus subsp. actinosynbacter strain XH001.</title>
        <authorList>
            <person name="Mclean J.S."/>
            <person name="He X."/>
        </authorList>
    </citation>
    <scope>NUCLEOTIDE SEQUENCE [LARGE SCALE GENOMIC DNA]</scope>
    <source>
        <strain evidence="2 3">XH001</strain>
    </source>
</reference>
<feature type="domain" description="DUF559" evidence="1">
    <location>
        <begin position="219"/>
        <end position="262"/>
    </location>
</feature>
<dbReference type="OrthoDB" id="2594539at2"/>
<dbReference type="SUPFAM" id="SSF52980">
    <property type="entry name" value="Restriction endonuclease-like"/>
    <property type="match status" value="1"/>
</dbReference>
<accession>A0A0V8RZF5</accession>
<dbReference type="InterPro" id="IPR007569">
    <property type="entry name" value="DUF559"/>
</dbReference>
<dbReference type="Proteomes" id="UP000054686">
    <property type="component" value="Unassembled WGS sequence"/>
</dbReference>
<dbReference type="RefSeq" id="WP_060566164.1">
    <property type="nucleotide sequence ID" value="NZ_CP040006.1"/>
</dbReference>
<dbReference type="Gene3D" id="3.40.960.10">
    <property type="entry name" value="VSR Endonuclease"/>
    <property type="match status" value="1"/>
</dbReference>
<evidence type="ECO:0000259" key="1">
    <source>
        <dbReference type="Pfam" id="PF04480"/>
    </source>
</evidence>
<organism evidence="2 3">
    <name type="scientific">Schaalia odontolytica</name>
    <dbReference type="NCBI Taxonomy" id="1660"/>
    <lineage>
        <taxon>Bacteria</taxon>
        <taxon>Bacillati</taxon>
        <taxon>Actinomycetota</taxon>
        <taxon>Actinomycetes</taxon>
        <taxon>Actinomycetales</taxon>
        <taxon>Actinomycetaceae</taxon>
        <taxon>Schaalia</taxon>
    </lineage>
</organism>
<sequence>MDLNEELRKRQGITKLSSLRHADLTPSTLPAGISHYRGWIYDHTRYTLDQVRAFVYNACLSCVSAAKFYDLPVATGELPQRTHLSVRHSRGMHYSKLRRFDDVCVHWEPVLSKEEERTHVASIGTVLERVLVCMPLKVSLPMLDAARNRGLYDVSTLTIPPTGSRLPHLKEALSLSSERARSILETVARLQLIDMGLTPQVGVWIEGVGEVDMIILGFIIIEVDGWAFHSSKEQREKDLKRDRELLRRGYVVLRFTYDDVMNGNFAREVPVSVQALRRLLPDTGMEDTRDAVKNAAFLDILSGYLPSYHPQH</sequence>